<feature type="transmembrane region" description="Helical" evidence="2">
    <location>
        <begin position="31"/>
        <end position="49"/>
    </location>
</feature>
<dbReference type="Pfam" id="PF00892">
    <property type="entry name" value="EamA"/>
    <property type="match status" value="1"/>
</dbReference>
<evidence type="ECO:0000256" key="1">
    <source>
        <dbReference type="ARBA" id="ARBA00007362"/>
    </source>
</evidence>
<gene>
    <name evidence="4" type="ORF">RS82_01583</name>
</gene>
<dbReference type="SUPFAM" id="SSF103481">
    <property type="entry name" value="Multidrug resistance efflux transporter EmrE"/>
    <property type="match status" value="1"/>
</dbReference>
<organism evidence="4 5">
    <name type="scientific">Microbacterium trichothecenolyticum</name>
    <name type="common">Aureobacterium trichothecenolyticum</name>
    <dbReference type="NCBI Taxonomy" id="69370"/>
    <lineage>
        <taxon>Bacteria</taxon>
        <taxon>Bacillati</taxon>
        <taxon>Actinomycetota</taxon>
        <taxon>Actinomycetes</taxon>
        <taxon>Micrococcales</taxon>
        <taxon>Microbacteriaceae</taxon>
        <taxon>Microbacterium</taxon>
    </lineage>
</organism>
<dbReference type="EMBL" id="JYJA01000032">
    <property type="protein sequence ID" value="KJL43092.1"/>
    <property type="molecule type" value="Genomic_DNA"/>
</dbReference>
<keyword evidence="2" id="KW-1133">Transmembrane helix</keyword>
<reference evidence="4 5" key="1">
    <citation type="submission" date="2015-02" db="EMBL/GenBank/DDBJ databases">
        <title>Draft genome sequences of ten Microbacterium spp. with emphasis on heavy metal contaminated environments.</title>
        <authorList>
            <person name="Corretto E."/>
        </authorList>
    </citation>
    <scope>NUCLEOTIDE SEQUENCE [LARGE SCALE GENOMIC DNA]</scope>
    <source>
        <strain evidence="4 5">DSM 8608</strain>
    </source>
</reference>
<accession>A0A0M2H964</accession>
<dbReference type="Gene3D" id="1.10.3730.20">
    <property type="match status" value="1"/>
</dbReference>
<dbReference type="RefSeq" id="WP_045298038.1">
    <property type="nucleotide sequence ID" value="NZ_JYJA01000032.1"/>
</dbReference>
<feature type="transmembrane region" description="Helical" evidence="2">
    <location>
        <begin position="147"/>
        <end position="165"/>
    </location>
</feature>
<dbReference type="PATRIC" id="fig|69370.6.peg.1615"/>
<dbReference type="InterPro" id="IPR000620">
    <property type="entry name" value="EamA_dom"/>
</dbReference>
<dbReference type="AlphaFoldDB" id="A0A0M2H964"/>
<keyword evidence="2" id="KW-0812">Transmembrane</keyword>
<proteinExistence type="inferred from homology"/>
<evidence type="ECO:0000313" key="5">
    <source>
        <dbReference type="Proteomes" id="UP000034098"/>
    </source>
</evidence>
<protein>
    <submittedName>
        <fullName evidence="4">EamA-like transporter family protein</fullName>
    </submittedName>
</protein>
<sequence>MLSAAIALVGAIVYGSADFLGGLAARRLRSIVVTAVAALSGLAALLVAQPLFDGAWSAPDVAWGVLGGIFSVVAIALLYACLAIGPMSILSPLTAVVSAVAPMLWGLLMNGDALAPAGYAGLGVALVAAVLVGFIPGERIVRPSARGLAMAVGAGLAIGAFLIALDQTSDDSGLVPLVTSRATNAVVTGAIVGGLALAALRRGERARSVLPVAGLPLGATPSGHADLEHATTGEGRVVASTRQAWWLAIACGIADAAANALALFALRTGELAVVSALTALYPAGTILLAAIVLRERVAGVQWIGLCLALAAGGMLAFA</sequence>
<dbReference type="OrthoDB" id="68076at2"/>
<feature type="transmembrane region" description="Helical" evidence="2">
    <location>
        <begin position="6"/>
        <end position="24"/>
    </location>
</feature>
<evidence type="ECO:0000259" key="3">
    <source>
        <dbReference type="Pfam" id="PF00892"/>
    </source>
</evidence>
<comment type="caution">
    <text evidence="4">The sequence shown here is derived from an EMBL/GenBank/DDBJ whole genome shotgun (WGS) entry which is preliminary data.</text>
</comment>
<keyword evidence="2" id="KW-0472">Membrane</keyword>
<comment type="similarity">
    <text evidence="1">Belongs to the EamA transporter family.</text>
</comment>
<dbReference type="InterPro" id="IPR037185">
    <property type="entry name" value="EmrE-like"/>
</dbReference>
<dbReference type="GO" id="GO:0016020">
    <property type="term" value="C:membrane"/>
    <property type="evidence" value="ECO:0007669"/>
    <property type="project" value="InterPro"/>
</dbReference>
<feature type="transmembrane region" description="Helical" evidence="2">
    <location>
        <begin position="244"/>
        <end position="266"/>
    </location>
</feature>
<name>A0A0M2H964_MICTR</name>
<feature type="transmembrane region" description="Helical" evidence="2">
    <location>
        <begin position="61"/>
        <end position="82"/>
    </location>
</feature>
<evidence type="ECO:0000256" key="2">
    <source>
        <dbReference type="SAM" id="Phobius"/>
    </source>
</evidence>
<feature type="transmembrane region" description="Helical" evidence="2">
    <location>
        <begin position="272"/>
        <end position="293"/>
    </location>
</feature>
<feature type="transmembrane region" description="Helical" evidence="2">
    <location>
        <begin position="177"/>
        <end position="200"/>
    </location>
</feature>
<feature type="transmembrane region" description="Helical" evidence="2">
    <location>
        <begin position="114"/>
        <end position="135"/>
    </location>
</feature>
<evidence type="ECO:0000313" key="4">
    <source>
        <dbReference type="EMBL" id="KJL43092.1"/>
    </source>
</evidence>
<keyword evidence="5" id="KW-1185">Reference proteome</keyword>
<feature type="domain" description="EamA" evidence="3">
    <location>
        <begin position="241"/>
        <end position="311"/>
    </location>
</feature>
<feature type="transmembrane region" description="Helical" evidence="2">
    <location>
        <begin position="89"/>
        <end position="108"/>
    </location>
</feature>
<feature type="transmembrane region" description="Helical" evidence="2">
    <location>
        <begin position="300"/>
        <end position="317"/>
    </location>
</feature>
<dbReference type="Proteomes" id="UP000034098">
    <property type="component" value="Unassembled WGS sequence"/>
</dbReference>